<dbReference type="EMBL" id="MU393478">
    <property type="protein sequence ID" value="KAI4865027.1"/>
    <property type="molecule type" value="Genomic_DNA"/>
</dbReference>
<keyword evidence="2" id="KW-1185">Reference proteome</keyword>
<accession>A0ACB9Z039</accession>
<evidence type="ECO:0000313" key="2">
    <source>
        <dbReference type="Proteomes" id="UP001497700"/>
    </source>
</evidence>
<evidence type="ECO:0000313" key="1">
    <source>
        <dbReference type="EMBL" id="KAI4865027.1"/>
    </source>
</evidence>
<dbReference type="Proteomes" id="UP001497700">
    <property type="component" value="Unassembled WGS sequence"/>
</dbReference>
<protein>
    <submittedName>
        <fullName evidence="1">Uncharacterized protein</fullName>
    </submittedName>
</protein>
<name>A0ACB9Z039_9PEZI</name>
<reference evidence="1 2" key="1">
    <citation type="journal article" date="2022" name="New Phytol.">
        <title>Ecological generalism drives hyperdiversity of secondary metabolite gene clusters in xylarialean endophytes.</title>
        <authorList>
            <person name="Franco M.E.E."/>
            <person name="Wisecaver J.H."/>
            <person name="Arnold A.E."/>
            <person name="Ju Y.M."/>
            <person name="Slot J.C."/>
            <person name="Ahrendt S."/>
            <person name="Moore L.P."/>
            <person name="Eastman K.E."/>
            <person name="Scott K."/>
            <person name="Konkel Z."/>
            <person name="Mondo S.J."/>
            <person name="Kuo A."/>
            <person name="Hayes R.D."/>
            <person name="Haridas S."/>
            <person name="Andreopoulos B."/>
            <person name="Riley R."/>
            <person name="LaButti K."/>
            <person name="Pangilinan J."/>
            <person name="Lipzen A."/>
            <person name="Amirebrahimi M."/>
            <person name="Yan J."/>
            <person name="Adam C."/>
            <person name="Keymanesh K."/>
            <person name="Ng V."/>
            <person name="Louie K."/>
            <person name="Northen T."/>
            <person name="Drula E."/>
            <person name="Henrissat B."/>
            <person name="Hsieh H.M."/>
            <person name="Youens-Clark K."/>
            <person name="Lutzoni F."/>
            <person name="Miadlikowska J."/>
            <person name="Eastwood D.C."/>
            <person name="Hamelin R.C."/>
            <person name="Grigoriev I.V."/>
            <person name="U'Ren J.M."/>
        </authorList>
    </citation>
    <scope>NUCLEOTIDE SEQUENCE [LARGE SCALE GENOMIC DNA]</scope>
    <source>
        <strain evidence="1 2">CBS 119005</strain>
    </source>
</reference>
<comment type="caution">
    <text evidence="1">The sequence shown here is derived from an EMBL/GenBank/DDBJ whole genome shotgun (WGS) entry which is preliminary data.</text>
</comment>
<proteinExistence type="predicted"/>
<sequence length="250" mass="28414">MAKSDVFRFFDLPPELRCAILTQLLVSDSTVVLHNATLFSPPLSELTGILNIFLVNAQMYREASAIFYSENGFILNAQSHRLPVHLTSQGGFLSEEGQNARRRVRKLTVHLIRIGGEFERVLGPALTDMVLKGSLRDLTLRLGPPSWRTRATRSVDPDMVHRPPFQALLRLLSDPYLEKVEFVGWRVHMSVFCPFHQRKHPSTKTDHESVDDQGLAVLRNGPDWVELDWRALVETYGTGQPIVRIGERSY</sequence>
<organism evidence="1 2">
    <name type="scientific">Hypoxylon rubiginosum</name>
    <dbReference type="NCBI Taxonomy" id="110542"/>
    <lineage>
        <taxon>Eukaryota</taxon>
        <taxon>Fungi</taxon>
        <taxon>Dikarya</taxon>
        <taxon>Ascomycota</taxon>
        <taxon>Pezizomycotina</taxon>
        <taxon>Sordariomycetes</taxon>
        <taxon>Xylariomycetidae</taxon>
        <taxon>Xylariales</taxon>
        <taxon>Hypoxylaceae</taxon>
        <taxon>Hypoxylon</taxon>
    </lineage>
</organism>
<gene>
    <name evidence="1" type="ORF">F4820DRAFT_313406</name>
</gene>